<evidence type="ECO:0000256" key="9">
    <source>
        <dbReference type="ARBA" id="ARBA00023212"/>
    </source>
</evidence>
<dbReference type="EC" id="2.7.11.1" evidence="2"/>
<evidence type="ECO:0000313" key="16">
    <source>
        <dbReference type="Proteomes" id="UP000245341"/>
    </source>
</evidence>
<dbReference type="PIRSF" id="PIRSF000654">
    <property type="entry name" value="Integrin-linked_kinase"/>
    <property type="match status" value="1"/>
</dbReference>
<dbReference type="PANTHER" id="PTHR22983:SF6">
    <property type="entry name" value="SERINE_THREONINE-PROTEIN KINASE 36"/>
    <property type="match status" value="1"/>
</dbReference>
<evidence type="ECO:0000256" key="11">
    <source>
        <dbReference type="ARBA" id="ARBA00048679"/>
    </source>
</evidence>
<keyword evidence="16" id="KW-1185">Reference proteome</keyword>
<dbReference type="InterPro" id="IPR017441">
    <property type="entry name" value="Protein_kinase_ATP_BS"/>
</dbReference>
<dbReference type="CDD" id="cd14002">
    <property type="entry name" value="STKc_STK36"/>
    <property type="match status" value="1"/>
</dbReference>
<dbReference type="InterPro" id="IPR000719">
    <property type="entry name" value="Prot_kinase_dom"/>
</dbReference>
<dbReference type="GO" id="GO:0005737">
    <property type="term" value="C:cytoplasm"/>
    <property type="evidence" value="ECO:0007669"/>
    <property type="project" value="TreeGrafter"/>
</dbReference>
<dbReference type="FunFam" id="3.30.200.20:FF:000042">
    <property type="entry name" value="Aurora kinase A"/>
    <property type="match status" value="1"/>
</dbReference>
<evidence type="ECO:0000256" key="13">
    <source>
        <dbReference type="PROSITE-ProRule" id="PRU10141"/>
    </source>
</evidence>
<keyword evidence="7" id="KW-0418">Kinase</keyword>
<comment type="catalytic activity">
    <reaction evidence="11">
        <text>L-seryl-[protein] + ATP = O-phospho-L-seryl-[protein] + ADP + H(+)</text>
        <dbReference type="Rhea" id="RHEA:17989"/>
        <dbReference type="Rhea" id="RHEA-COMP:9863"/>
        <dbReference type="Rhea" id="RHEA-COMP:11604"/>
        <dbReference type="ChEBI" id="CHEBI:15378"/>
        <dbReference type="ChEBI" id="CHEBI:29999"/>
        <dbReference type="ChEBI" id="CHEBI:30616"/>
        <dbReference type="ChEBI" id="CHEBI:83421"/>
        <dbReference type="ChEBI" id="CHEBI:456216"/>
        <dbReference type="EC" id="2.7.11.1"/>
    </reaction>
</comment>
<dbReference type="SUPFAM" id="SSF56112">
    <property type="entry name" value="Protein kinase-like (PK-like)"/>
    <property type="match status" value="1"/>
</dbReference>
<dbReference type="PROSITE" id="PS50011">
    <property type="entry name" value="PROTEIN_KINASE_DOM"/>
    <property type="match status" value="1"/>
</dbReference>
<feature type="domain" description="Protein kinase" evidence="15">
    <location>
        <begin position="4"/>
        <end position="228"/>
    </location>
</feature>
<keyword evidence="4 14" id="KW-0723">Serine/threonine-protein kinase</keyword>
<proteinExistence type="inferred from homology"/>
<feature type="binding site" evidence="13">
    <location>
        <position position="33"/>
    </location>
    <ligand>
        <name>ATP</name>
        <dbReference type="ChEBI" id="CHEBI:30616"/>
    </ligand>
</feature>
<keyword evidence="6 13" id="KW-0547">Nucleotide-binding</keyword>
<dbReference type="GO" id="GO:0005524">
    <property type="term" value="F:ATP binding"/>
    <property type="evidence" value="ECO:0007669"/>
    <property type="project" value="UniProtKB-UniRule"/>
</dbReference>
<evidence type="ECO:0000256" key="14">
    <source>
        <dbReference type="RuleBase" id="RU000304"/>
    </source>
</evidence>
<dbReference type="GO" id="GO:0007224">
    <property type="term" value="P:smoothened signaling pathway"/>
    <property type="evidence" value="ECO:0007669"/>
    <property type="project" value="TreeGrafter"/>
</dbReference>
<evidence type="ECO:0000256" key="5">
    <source>
        <dbReference type="ARBA" id="ARBA00022679"/>
    </source>
</evidence>
<keyword evidence="9" id="KW-0206">Cytoskeleton</keyword>
<dbReference type="Proteomes" id="UP000245341">
    <property type="component" value="Unplaced"/>
</dbReference>
<dbReference type="PROSITE" id="PS00107">
    <property type="entry name" value="PROTEIN_KINASE_ATP"/>
    <property type="match status" value="1"/>
</dbReference>
<reference evidence="17" key="1">
    <citation type="submission" date="2025-08" db="UniProtKB">
        <authorList>
            <consortium name="RefSeq"/>
        </authorList>
    </citation>
    <scope>IDENTIFICATION</scope>
    <source>
        <tissue evidence="17">Liver</tissue>
    </source>
</reference>
<organism evidence="16 17">
    <name type="scientific">Leptonychotes weddellii</name>
    <name type="common">Weddell seal</name>
    <name type="synonym">Otaria weddellii</name>
    <dbReference type="NCBI Taxonomy" id="9713"/>
    <lineage>
        <taxon>Eukaryota</taxon>
        <taxon>Metazoa</taxon>
        <taxon>Chordata</taxon>
        <taxon>Craniata</taxon>
        <taxon>Vertebrata</taxon>
        <taxon>Euteleostomi</taxon>
        <taxon>Mammalia</taxon>
        <taxon>Eutheria</taxon>
        <taxon>Laurasiatheria</taxon>
        <taxon>Carnivora</taxon>
        <taxon>Caniformia</taxon>
        <taxon>Pinnipedia</taxon>
        <taxon>Phocidae</taxon>
        <taxon>Monachinae</taxon>
        <taxon>Lobodontini</taxon>
        <taxon>Leptonychotes</taxon>
    </lineage>
</organism>
<dbReference type="GO" id="GO:0005856">
    <property type="term" value="C:cytoskeleton"/>
    <property type="evidence" value="ECO:0007669"/>
    <property type="project" value="UniProtKB-SubCell"/>
</dbReference>
<dbReference type="KEGG" id="lww:115937586"/>
<dbReference type="RefSeq" id="XP_030875693.1">
    <property type="nucleotide sequence ID" value="XM_031019833.1"/>
</dbReference>
<dbReference type="InterPro" id="IPR011009">
    <property type="entry name" value="Kinase-like_dom_sf"/>
</dbReference>
<evidence type="ECO:0000256" key="4">
    <source>
        <dbReference type="ARBA" id="ARBA00022527"/>
    </source>
</evidence>
<keyword evidence="5" id="KW-0808">Transferase</keyword>
<feature type="non-terminal residue" evidence="17">
    <location>
        <position position="228"/>
    </location>
</feature>
<dbReference type="Pfam" id="PF00069">
    <property type="entry name" value="Pkinase"/>
    <property type="match status" value="1"/>
</dbReference>
<evidence type="ECO:0000256" key="12">
    <source>
        <dbReference type="ARBA" id="ARBA00075375"/>
    </source>
</evidence>
<dbReference type="AlphaFoldDB" id="A0A7F8Q5Q6"/>
<gene>
    <name evidence="17" type="primary">LOC115937586</name>
</gene>
<dbReference type="FunFam" id="1.10.510.10:FF:000292">
    <property type="entry name" value="Serine/threonine-protein kinase 36"/>
    <property type="match status" value="1"/>
</dbReference>
<dbReference type="GO" id="GO:0004674">
    <property type="term" value="F:protein serine/threonine kinase activity"/>
    <property type="evidence" value="ECO:0007669"/>
    <property type="project" value="UniProtKB-KW"/>
</dbReference>
<evidence type="ECO:0000256" key="7">
    <source>
        <dbReference type="ARBA" id="ARBA00022777"/>
    </source>
</evidence>
<evidence type="ECO:0000256" key="3">
    <source>
        <dbReference type="ARBA" id="ARBA00022490"/>
    </source>
</evidence>
<sequence>MEKYHVLEMIGEGSFGRVYKGRRKYSAQVVALKFIPKLGRSEKELRNLQREIEIMRGLRHPNIVHMLDSFETDKEVVVVTDYAEGELFQILEDDGKLPEDQVQAIAAQLVSALYYLHSHRILHRDMKPQNILLAKGGGIKLCDFGFARAMSTNTMVLTSIKGTPLYMSPELVEERPYDHTADLWSVGCILYELAVGTPPFYTTSIFQLVSLILKDPVRWPTTISPCFK</sequence>
<dbReference type="GeneID" id="115937586"/>
<evidence type="ECO:0000259" key="15">
    <source>
        <dbReference type="PROSITE" id="PS50011"/>
    </source>
</evidence>
<dbReference type="OrthoDB" id="266718at2759"/>
<evidence type="ECO:0000313" key="17">
    <source>
        <dbReference type="RefSeq" id="XP_030875693.1"/>
    </source>
</evidence>
<dbReference type="Gene3D" id="1.10.510.10">
    <property type="entry name" value="Transferase(Phosphotransferase) domain 1"/>
    <property type="match status" value="1"/>
</dbReference>
<keyword evidence="3" id="KW-0963">Cytoplasm</keyword>
<dbReference type="InterPro" id="IPR008271">
    <property type="entry name" value="Ser/Thr_kinase_AS"/>
</dbReference>
<dbReference type="PANTHER" id="PTHR22983">
    <property type="entry name" value="PROTEIN KINASE RELATED"/>
    <property type="match status" value="1"/>
</dbReference>
<accession>A0A7F8Q5Q6</accession>
<evidence type="ECO:0000256" key="8">
    <source>
        <dbReference type="ARBA" id="ARBA00022840"/>
    </source>
</evidence>
<dbReference type="PROSITE" id="PS00108">
    <property type="entry name" value="PROTEIN_KINASE_ST"/>
    <property type="match status" value="1"/>
</dbReference>
<evidence type="ECO:0000256" key="6">
    <source>
        <dbReference type="ARBA" id="ARBA00022741"/>
    </source>
</evidence>
<evidence type="ECO:0000256" key="1">
    <source>
        <dbReference type="ARBA" id="ARBA00004245"/>
    </source>
</evidence>
<evidence type="ECO:0000256" key="10">
    <source>
        <dbReference type="ARBA" id="ARBA00047899"/>
    </source>
</evidence>
<comment type="similarity">
    <text evidence="14">Belongs to the protein kinase superfamily.</text>
</comment>
<keyword evidence="8 13" id="KW-0067">ATP-binding</keyword>
<comment type="catalytic activity">
    <reaction evidence="10">
        <text>L-threonyl-[protein] + ATP = O-phospho-L-threonyl-[protein] + ADP + H(+)</text>
        <dbReference type="Rhea" id="RHEA:46608"/>
        <dbReference type="Rhea" id="RHEA-COMP:11060"/>
        <dbReference type="Rhea" id="RHEA-COMP:11605"/>
        <dbReference type="ChEBI" id="CHEBI:15378"/>
        <dbReference type="ChEBI" id="CHEBI:30013"/>
        <dbReference type="ChEBI" id="CHEBI:30616"/>
        <dbReference type="ChEBI" id="CHEBI:61977"/>
        <dbReference type="ChEBI" id="CHEBI:456216"/>
        <dbReference type="EC" id="2.7.11.1"/>
    </reaction>
</comment>
<name>A0A7F8Q5Q6_LEPWE</name>
<dbReference type="SMART" id="SM00220">
    <property type="entry name" value="S_TKc"/>
    <property type="match status" value="1"/>
</dbReference>
<comment type="subcellular location">
    <subcellularLocation>
        <location evidence="1">Cytoplasm</location>
        <location evidence="1">Cytoskeleton</location>
    </subcellularLocation>
</comment>
<evidence type="ECO:0000256" key="2">
    <source>
        <dbReference type="ARBA" id="ARBA00012513"/>
    </source>
</evidence>
<protein>
    <recommendedName>
        <fullName evidence="2">non-specific serine/threonine protein kinase</fullName>
        <ecNumber evidence="2">2.7.11.1</ecNumber>
    </recommendedName>
    <alternativeName>
        <fullName evidence="12">Fused homolog</fullName>
    </alternativeName>
</protein>